<organism evidence="1 2">
    <name type="scientific">Bacillus wiedmannii</name>
    <dbReference type="NCBI Taxonomy" id="1890302"/>
    <lineage>
        <taxon>Bacteria</taxon>
        <taxon>Bacillati</taxon>
        <taxon>Bacillota</taxon>
        <taxon>Bacilli</taxon>
        <taxon>Bacillales</taxon>
        <taxon>Bacillaceae</taxon>
        <taxon>Bacillus</taxon>
        <taxon>Bacillus cereus group</taxon>
    </lineage>
</organism>
<evidence type="ECO:0008006" key="3">
    <source>
        <dbReference type="Google" id="ProtNLM"/>
    </source>
</evidence>
<name>A0A2A8BFD9_9BACI</name>
<evidence type="ECO:0000313" key="2">
    <source>
        <dbReference type="Proteomes" id="UP000220621"/>
    </source>
</evidence>
<gene>
    <name evidence="1" type="ORF">CN611_29455</name>
</gene>
<proteinExistence type="predicted"/>
<dbReference type="Proteomes" id="UP000220621">
    <property type="component" value="Unassembled WGS sequence"/>
</dbReference>
<protein>
    <recommendedName>
        <fullName evidence="3">Zinc ribbon domain-containing protein</fullName>
    </recommendedName>
</protein>
<sequence length="88" mass="9721">MQEDISLRLSSCMKCGNDDFSDIATHCKKCGTYLYNPCADSDNLCHHVNPPDAYYCELCGSETFLLLESAEQAQMDPADFVAMQLSGV</sequence>
<accession>A0A2A8BFD9</accession>
<evidence type="ECO:0000313" key="1">
    <source>
        <dbReference type="EMBL" id="PEM43984.1"/>
    </source>
</evidence>
<dbReference type="RefSeq" id="WP_098103552.1">
    <property type="nucleotide sequence ID" value="NZ_NUDL01000143.1"/>
</dbReference>
<dbReference type="AlphaFoldDB" id="A0A2A8BFD9"/>
<comment type="caution">
    <text evidence="1">The sequence shown here is derived from an EMBL/GenBank/DDBJ whole genome shotgun (WGS) entry which is preliminary data.</text>
</comment>
<dbReference type="EMBL" id="NUDL01000143">
    <property type="protein sequence ID" value="PEM43984.1"/>
    <property type="molecule type" value="Genomic_DNA"/>
</dbReference>
<reference evidence="1 2" key="1">
    <citation type="submission" date="2017-09" db="EMBL/GenBank/DDBJ databases">
        <title>Large-scale bioinformatics analysis of Bacillus genomes uncovers conserved roles of natural products in bacterial physiology.</title>
        <authorList>
            <consortium name="Agbiome Team Llc"/>
            <person name="Bleich R.M."/>
            <person name="Grubbs K.J."/>
            <person name="Santa Maria K.C."/>
            <person name="Allen S.E."/>
            <person name="Farag S."/>
            <person name="Shank E.A."/>
            <person name="Bowers A."/>
        </authorList>
    </citation>
    <scope>NUCLEOTIDE SEQUENCE [LARGE SCALE GENOMIC DNA]</scope>
    <source>
        <strain evidence="1 2">AFS010764</strain>
    </source>
</reference>